<dbReference type="PANTHER" id="PTHR45754">
    <property type="entry name" value="METHYLENETETRAHYDROFOLATE REDUCTASE"/>
    <property type="match status" value="1"/>
</dbReference>
<evidence type="ECO:0000256" key="7">
    <source>
        <dbReference type="ARBA" id="ARBA00048628"/>
    </source>
</evidence>
<evidence type="ECO:0000313" key="10">
    <source>
        <dbReference type="Proteomes" id="UP001057481"/>
    </source>
</evidence>
<gene>
    <name evidence="9" type="ORF">KAK10_03675</name>
</gene>
<dbReference type="InterPro" id="IPR029041">
    <property type="entry name" value="FAD-linked_oxidoreductase-like"/>
</dbReference>
<keyword evidence="5 8" id="KW-0274">FAD</keyword>
<comment type="caution">
    <text evidence="9">The sequence shown here is derived from an EMBL/GenBank/DDBJ whole genome shotgun (WGS) entry which is preliminary data.</text>
</comment>
<comment type="pathway">
    <text evidence="2 8">One-carbon metabolism; tetrahydrofolate interconversion.</text>
</comment>
<evidence type="ECO:0000256" key="4">
    <source>
        <dbReference type="ARBA" id="ARBA00022630"/>
    </source>
</evidence>
<dbReference type="Pfam" id="PF02219">
    <property type="entry name" value="MTHFR"/>
    <property type="match status" value="1"/>
</dbReference>
<organism evidence="9 10">
    <name type="scientific">Periweissella beninensis</name>
    <dbReference type="NCBI Taxonomy" id="504936"/>
    <lineage>
        <taxon>Bacteria</taxon>
        <taxon>Bacillati</taxon>
        <taxon>Bacillota</taxon>
        <taxon>Bacilli</taxon>
        <taxon>Lactobacillales</taxon>
        <taxon>Lactobacillaceae</taxon>
        <taxon>Periweissella</taxon>
    </lineage>
</organism>
<dbReference type="SUPFAM" id="SSF51730">
    <property type="entry name" value="FAD-linked oxidoreductase"/>
    <property type="match status" value="1"/>
</dbReference>
<dbReference type="InterPro" id="IPR003171">
    <property type="entry name" value="Mehydrof_redctse-like"/>
</dbReference>
<sequence length="279" mass="31521">MPLRSSLINLSFEIYPTDPIDWLAMHDLLTRLTVLKPKYVSIAYSNHARSFFATSLVLANFMQAYNLPTMLHLPATCFTRQDIDRIMAHCAQLKINDFLIISGDQNNHPTHFTDSLALFKYMQTNYPTAHTYGACHPQQTVAANTRHLNTLLDKKKHGAHAFLSQVFFENAPALNLAQQMKNQQLALTAGLMPITTPEQIEIVTNKLQIALPESLKNALLIHQNDAACCQTISNDFIDQQITTLMQAGITNFHIFTMNQPRVVDHLHQFISNKDTATYA</sequence>
<evidence type="ECO:0000256" key="3">
    <source>
        <dbReference type="ARBA" id="ARBA00006743"/>
    </source>
</evidence>
<dbReference type="RefSeq" id="WP_205143900.1">
    <property type="nucleotide sequence ID" value="NZ_JAFBDN010000013.1"/>
</dbReference>
<evidence type="ECO:0000256" key="1">
    <source>
        <dbReference type="ARBA" id="ARBA00001974"/>
    </source>
</evidence>
<evidence type="ECO:0000256" key="6">
    <source>
        <dbReference type="ARBA" id="ARBA00023002"/>
    </source>
</evidence>
<reference evidence="9" key="1">
    <citation type="submission" date="2021-04" db="EMBL/GenBank/DDBJ databases">
        <title>Taxonomic assessment of Weissella genus.</title>
        <authorList>
            <person name="Fanelli F."/>
            <person name="Chieffi D."/>
            <person name="Dell'Aquila A."/>
            <person name="Gyu-Sung C."/>
            <person name="Franz C.M.A.P."/>
            <person name="Fusco V."/>
        </authorList>
    </citation>
    <scope>NUCLEOTIDE SEQUENCE</scope>
    <source>
        <strain evidence="9">LMG 25373</strain>
    </source>
</reference>
<dbReference type="Proteomes" id="UP001057481">
    <property type="component" value="Unassembled WGS sequence"/>
</dbReference>
<evidence type="ECO:0000256" key="8">
    <source>
        <dbReference type="RuleBase" id="RU003862"/>
    </source>
</evidence>
<name>A0ABT0VKU0_9LACO</name>
<accession>A0ABT0VKU0</accession>
<dbReference type="GO" id="GO:0004489">
    <property type="term" value="F:methylenetetrahydrofolate reductase [NAD(P)H] activity"/>
    <property type="evidence" value="ECO:0007669"/>
    <property type="project" value="UniProtKB-EC"/>
</dbReference>
<dbReference type="PANTHER" id="PTHR45754:SF3">
    <property type="entry name" value="METHYLENETETRAHYDROFOLATE REDUCTASE (NADPH)"/>
    <property type="match status" value="1"/>
</dbReference>
<comment type="catalytic activity">
    <reaction evidence="7">
        <text>(6S)-5-methyl-5,6,7,8-tetrahydrofolate + NAD(+) = (6R)-5,10-methylene-5,6,7,8-tetrahydrofolate + NADH + H(+)</text>
        <dbReference type="Rhea" id="RHEA:19821"/>
        <dbReference type="ChEBI" id="CHEBI:15378"/>
        <dbReference type="ChEBI" id="CHEBI:15636"/>
        <dbReference type="ChEBI" id="CHEBI:18608"/>
        <dbReference type="ChEBI" id="CHEBI:57540"/>
        <dbReference type="ChEBI" id="CHEBI:57945"/>
        <dbReference type="EC" id="1.5.1.54"/>
    </reaction>
    <physiologicalReaction direction="right-to-left" evidence="7">
        <dbReference type="Rhea" id="RHEA:19823"/>
    </physiologicalReaction>
</comment>
<evidence type="ECO:0000256" key="2">
    <source>
        <dbReference type="ARBA" id="ARBA00004777"/>
    </source>
</evidence>
<dbReference type="Gene3D" id="3.20.20.220">
    <property type="match status" value="1"/>
</dbReference>
<keyword evidence="6 8" id="KW-0560">Oxidoreductase</keyword>
<evidence type="ECO:0000256" key="5">
    <source>
        <dbReference type="ARBA" id="ARBA00022827"/>
    </source>
</evidence>
<dbReference type="EMBL" id="JAGMVS010000046">
    <property type="protein sequence ID" value="MCM2437032.1"/>
    <property type="molecule type" value="Genomic_DNA"/>
</dbReference>
<comment type="cofactor">
    <cofactor evidence="1 8">
        <name>FAD</name>
        <dbReference type="ChEBI" id="CHEBI:57692"/>
    </cofactor>
</comment>
<keyword evidence="4 8" id="KW-0285">Flavoprotein</keyword>
<protein>
    <recommendedName>
        <fullName evidence="8">Methylenetetrahydrofolate reductase</fullName>
    </recommendedName>
</protein>
<proteinExistence type="inferred from homology"/>
<evidence type="ECO:0000313" key="9">
    <source>
        <dbReference type="EMBL" id="MCM2437032.1"/>
    </source>
</evidence>
<keyword evidence="10" id="KW-1185">Reference proteome</keyword>
<comment type="similarity">
    <text evidence="3 8">Belongs to the methylenetetrahydrofolate reductase family.</text>
</comment>